<keyword evidence="4" id="KW-0560">Oxidoreductase</keyword>
<dbReference type="STRING" id="765915.A0A1Y2HSB8"/>
<feature type="compositionally biased region" description="Low complexity" evidence="7">
    <location>
        <begin position="408"/>
        <end position="435"/>
    </location>
</feature>
<evidence type="ECO:0000256" key="9">
    <source>
        <dbReference type="SAM" id="SignalP"/>
    </source>
</evidence>
<sequence length="580" mass="62811">MIIGWAVPLFLAVLIVLIFTPTSGALKPAFCSRSPDQTLRIVRIAIVAGNVACLGLSLVATQVIGNPYAWPHEKYPGVPAWVDVFATLVGRAGMPAFWNMGWSLVTAMRYPALAPIQSALGLAYEHSVAIHRTLGWMTTFWLVVHGFGYMFVYLMQGILSDAMQPGSHGSWFNFFALLGLICLLVLAITSHFRIRRPAYPVFAMFHWLWIPFMIFSILHITSYFMVLVPPLFLYIIDRLACLFGTHMGAFGGSTITVTAVRISDESFALLIPVGPIACNTFDQDKLDAQLAQMYTPGRFMCLASATEAPGVFPSHPFSIAAYSVPNRTVVIMVRALGPWTKQVHAQATAQGAPIRLRISGPYSVSAVAHRDGASTQVLVAGGIGISKYLGAGNSEVMQADNDVKAPNSSSSSDSSGRGSTKVSTPPSSVSTATDSARADSIAVEGDPAKPTKRRGFGCAKTRPSLPITWLLVPISRAGKRIPARDSGTQRPRVCCDRIHCTISSLRLLRFPKQRALLYTSCTSPSTLPCTSSPAQYSRVRTTRVVRKRQPSSCGCGVKVGRMPWFLSLQSSLACPSSCSW</sequence>
<dbReference type="Pfam" id="PF01794">
    <property type="entry name" value="Ferric_reduct"/>
    <property type="match status" value="1"/>
</dbReference>
<accession>A0A1Y2HSB8</accession>
<evidence type="ECO:0000313" key="12">
    <source>
        <dbReference type="Proteomes" id="UP000193411"/>
    </source>
</evidence>
<proteinExistence type="predicted"/>
<keyword evidence="12" id="KW-1185">Reference proteome</keyword>
<evidence type="ECO:0000256" key="3">
    <source>
        <dbReference type="ARBA" id="ARBA00022989"/>
    </source>
</evidence>
<feature type="transmembrane region" description="Helical" evidence="8">
    <location>
        <begin position="171"/>
        <end position="189"/>
    </location>
</feature>
<name>A0A1Y2HSB8_9FUNG</name>
<keyword evidence="3 8" id="KW-1133">Transmembrane helix</keyword>
<evidence type="ECO:0000256" key="4">
    <source>
        <dbReference type="ARBA" id="ARBA00023002"/>
    </source>
</evidence>
<dbReference type="EMBL" id="MCFL01000012">
    <property type="protein sequence ID" value="ORZ37496.1"/>
    <property type="molecule type" value="Genomic_DNA"/>
</dbReference>
<dbReference type="GO" id="GO:0016175">
    <property type="term" value="F:superoxide-generating NAD(P)H oxidase activity"/>
    <property type="evidence" value="ECO:0007669"/>
    <property type="project" value="TreeGrafter"/>
</dbReference>
<dbReference type="GO" id="GO:0033215">
    <property type="term" value="P:reductive iron assimilation"/>
    <property type="evidence" value="ECO:0007669"/>
    <property type="project" value="TreeGrafter"/>
</dbReference>
<evidence type="ECO:0000256" key="5">
    <source>
        <dbReference type="ARBA" id="ARBA00023065"/>
    </source>
</evidence>
<reference evidence="11 12" key="1">
    <citation type="submission" date="2016-07" db="EMBL/GenBank/DDBJ databases">
        <title>Pervasive Adenine N6-methylation of Active Genes in Fungi.</title>
        <authorList>
            <consortium name="DOE Joint Genome Institute"/>
            <person name="Mondo S.J."/>
            <person name="Dannebaum R.O."/>
            <person name="Kuo R.C."/>
            <person name="Labutti K."/>
            <person name="Haridas S."/>
            <person name="Kuo A."/>
            <person name="Salamov A."/>
            <person name="Ahrendt S.R."/>
            <person name="Lipzen A."/>
            <person name="Sullivan W."/>
            <person name="Andreopoulos W.B."/>
            <person name="Clum A."/>
            <person name="Lindquist E."/>
            <person name="Daum C."/>
            <person name="Ramamoorthy G.K."/>
            <person name="Gryganskyi A."/>
            <person name="Culley D."/>
            <person name="Magnuson J.K."/>
            <person name="James T.Y."/>
            <person name="O'Malley M.A."/>
            <person name="Stajich J.E."/>
            <person name="Spatafora J.W."/>
            <person name="Visel A."/>
            <person name="Grigoriev I.V."/>
        </authorList>
    </citation>
    <scope>NUCLEOTIDE SEQUENCE [LARGE SCALE GENOMIC DNA]</scope>
    <source>
        <strain evidence="11 12">PL171</strain>
    </source>
</reference>
<dbReference type="InterPro" id="IPR013112">
    <property type="entry name" value="FAD-bd_8"/>
</dbReference>
<keyword evidence="2 8" id="KW-0812">Transmembrane</keyword>
<keyword evidence="5" id="KW-0406">Ion transport</keyword>
<feature type="transmembrane region" description="Helical" evidence="8">
    <location>
        <begin position="201"/>
        <end position="225"/>
    </location>
</feature>
<dbReference type="InterPro" id="IPR013130">
    <property type="entry name" value="Fe3_Rdtase_TM_dom"/>
</dbReference>
<dbReference type="PANTHER" id="PTHR11972:SF69">
    <property type="entry name" value="FERRIC REDUCTION OXIDASE 6-RELATED"/>
    <property type="match status" value="1"/>
</dbReference>
<dbReference type="PANTHER" id="PTHR11972">
    <property type="entry name" value="NADPH OXIDASE"/>
    <property type="match status" value="1"/>
</dbReference>
<feature type="signal peptide" evidence="9">
    <location>
        <begin position="1"/>
        <end position="25"/>
    </location>
</feature>
<dbReference type="InterPro" id="IPR017927">
    <property type="entry name" value="FAD-bd_FR_type"/>
</dbReference>
<dbReference type="AlphaFoldDB" id="A0A1Y2HSB8"/>
<evidence type="ECO:0000256" key="7">
    <source>
        <dbReference type="SAM" id="MobiDB-lite"/>
    </source>
</evidence>
<dbReference type="PROSITE" id="PS51384">
    <property type="entry name" value="FAD_FR"/>
    <property type="match status" value="1"/>
</dbReference>
<evidence type="ECO:0000256" key="6">
    <source>
        <dbReference type="ARBA" id="ARBA00023136"/>
    </source>
</evidence>
<organism evidence="11 12">
    <name type="scientific">Catenaria anguillulae PL171</name>
    <dbReference type="NCBI Taxonomy" id="765915"/>
    <lineage>
        <taxon>Eukaryota</taxon>
        <taxon>Fungi</taxon>
        <taxon>Fungi incertae sedis</taxon>
        <taxon>Blastocladiomycota</taxon>
        <taxon>Blastocladiomycetes</taxon>
        <taxon>Blastocladiales</taxon>
        <taxon>Catenariaceae</taxon>
        <taxon>Catenaria</taxon>
    </lineage>
</organism>
<evidence type="ECO:0000256" key="8">
    <source>
        <dbReference type="SAM" id="Phobius"/>
    </source>
</evidence>
<comment type="caution">
    <text evidence="11">The sequence shown here is derived from an EMBL/GenBank/DDBJ whole genome shotgun (WGS) entry which is preliminary data.</text>
</comment>
<dbReference type="OrthoDB" id="10006946at2759"/>
<dbReference type="Pfam" id="PF08022">
    <property type="entry name" value="FAD_binding_8"/>
    <property type="match status" value="1"/>
</dbReference>
<gene>
    <name evidence="11" type="ORF">BCR44DRAFT_1483970</name>
</gene>
<keyword evidence="9" id="KW-0732">Signal</keyword>
<evidence type="ECO:0000256" key="1">
    <source>
        <dbReference type="ARBA" id="ARBA00004141"/>
    </source>
</evidence>
<dbReference type="GO" id="GO:0000293">
    <property type="term" value="F:ferric-chelate reductase activity"/>
    <property type="evidence" value="ECO:0007669"/>
    <property type="project" value="TreeGrafter"/>
</dbReference>
<evidence type="ECO:0000259" key="10">
    <source>
        <dbReference type="PROSITE" id="PS51384"/>
    </source>
</evidence>
<dbReference type="GO" id="GO:0005886">
    <property type="term" value="C:plasma membrane"/>
    <property type="evidence" value="ECO:0007669"/>
    <property type="project" value="TreeGrafter"/>
</dbReference>
<dbReference type="Proteomes" id="UP000193411">
    <property type="component" value="Unassembled WGS sequence"/>
</dbReference>
<keyword evidence="6 8" id="KW-0472">Membrane</keyword>
<keyword evidence="5" id="KW-0813">Transport</keyword>
<protein>
    <recommendedName>
        <fullName evidence="10">FAD-binding FR-type domain-containing protein</fullName>
    </recommendedName>
</protein>
<feature type="domain" description="FAD-binding FR-type" evidence="10">
    <location>
        <begin position="247"/>
        <end position="368"/>
    </location>
</feature>
<evidence type="ECO:0000313" key="11">
    <source>
        <dbReference type="EMBL" id="ORZ37496.1"/>
    </source>
</evidence>
<feature type="region of interest" description="Disordered" evidence="7">
    <location>
        <begin position="401"/>
        <end position="457"/>
    </location>
</feature>
<feature type="transmembrane region" description="Helical" evidence="8">
    <location>
        <begin position="140"/>
        <end position="159"/>
    </location>
</feature>
<dbReference type="InterPro" id="IPR050369">
    <property type="entry name" value="RBOH/FRE"/>
</dbReference>
<comment type="subcellular location">
    <subcellularLocation>
        <location evidence="1">Membrane</location>
        <topology evidence="1">Multi-pass membrane protein</topology>
    </subcellularLocation>
</comment>
<feature type="transmembrane region" description="Helical" evidence="8">
    <location>
        <begin position="41"/>
        <end position="64"/>
    </location>
</feature>
<evidence type="ECO:0000256" key="2">
    <source>
        <dbReference type="ARBA" id="ARBA00022692"/>
    </source>
</evidence>
<feature type="chain" id="PRO_5010995553" description="FAD-binding FR-type domain-containing protein" evidence="9">
    <location>
        <begin position="26"/>
        <end position="580"/>
    </location>
</feature>